<dbReference type="EMBL" id="AC186747">
    <property type="protein sequence ID" value="ABF69996.1"/>
    <property type="molecule type" value="Genomic_DNA"/>
</dbReference>
<proteinExistence type="predicted"/>
<evidence type="ECO:0000313" key="1">
    <source>
        <dbReference type="EMBL" id="ABF69996.1"/>
    </source>
</evidence>
<name>Q1EPG1_MUSAC</name>
<organism evidence="1">
    <name type="scientific">Musa acuminata</name>
    <name type="common">Banana</name>
    <name type="synonym">Musa cavendishii</name>
    <dbReference type="NCBI Taxonomy" id="4641"/>
    <lineage>
        <taxon>Eukaryota</taxon>
        <taxon>Viridiplantae</taxon>
        <taxon>Streptophyta</taxon>
        <taxon>Embryophyta</taxon>
        <taxon>Tracheophyta</taxon>
        <taxon>Spermatophyta</taxon>
        <taxon>Magnoliopsida</taxon>
        <taxon>Liliopsida</taxon>
        <taxon>Zingiberales</taxon>
        <taxon>Musaceae</taxon>
        <taxon>Musa</taxon>
    </lineage>
</organism>
<reference evidence="1" key="1">
    <citation type="submission" date="2006-05" db="EMBL/GenBank/DDBJ databases">
        <authorList>
            <person name="Ciampi A.Y."/>
            <person name="Santos C.M.R."/>
            <person name="da Silva F.R."/>
            <person name="Pappas G.J. Jr"/>
            <person name="Ronning C.M."/>
            <person name="Cheung F."/>
            <person name="Haas B.J."/>
            <person name="Piffanelli P."/>
            <person name="Town C.D."/>
            <person name="Miller R.N.G."/>
            <person name="Souza M.T. Jr."/>
        </authorList>
    </citation>
    <scope>NUCLEOTIDE SEQUENCE</scope>
</reference>
<accession>Q1EPG1</accession>
<protein>
    <submittedName>
        <fullName evidence="1">Uncharacterized protein</fullName>
    </submittedName>
</protein>
<gene>
    <name evidence="1" type="ORF">MA4_106O17.62</name>
</gene>
<dbReference type="AlphaFoldDB" id="Q1EPG1"/>
<sequence>MEEDVPGYHERYMEFPRSRIVKEALRPNDELRKCDKKEMHLSGRICEARASTPPLPKDHNEESVVVERTQCRFAASETTGKRGPALFPSSSHIKLTSFGDTPSTADKREAKKLTEPAETNLFLESACFRRRKMIRLTQRCDRTASGDVGVSPISLDLLPYTLWTLVDVERITVHVDALCFADGWDGMGWDGMEADASVSFPSKFRDSLCWSRPLFPSNRFDRTKSNRSDDLFLNPNRNIIWFPFF</sequence>